<gene>
    <name evidence="1" type="ORF">BALG_02534</name>
</gene>
<sequence>MRENRHKLMAADKINLPAIKIGTVLQLPLVIVQPEDGPEQLMKQRRSGLLF</sequence>
<dbReference type="HOGENOM" id="CLU_3230604_0_0_5"/>
<evidence type="ECO:0000313" key="1">
    <source>
        <dbReference type="EMBL" id="EEZ29181.1"/>
    </source>
</evidence>
<dbReference type="Proteomes" id="UP000004659">
    <property type="component" value="Unassembled WGS sequence"/>
</dbReference>
<protein>
    <submittedName>
        <fullName evidence="1">Uncharacterized protein</fullName>
    </submittedName>
</protein>
<organism evidence="1">
    <name type="scientific">Brucella pinnipedialis M292/94/1</name>
    <dbReference type="NCBI Taxonomy" id="520462"/>
    <lineage>
        <taxon>Bacteria</taxon>
        <taxon>Pseudomonadati</taxon>
        <taxon>Pseudomonadota</taxon>
        <taxon>Alphaproteobacteria</taxon>
        <taxon>Hyphomicrobiales</taxon>
        <taxon>Brucellaceae</taxon>
        <taxon>Brucella/Ochrobactrum group</taxon>
        <taxon>Brucella</taxon>
    </lineage>
</organism>
<reference evidence="1" key="1">
    <citation type="submission" date="2009-01" db="EMBL/GenBank/DDBJ databases">
        <title>The Genome Sequence of Brucella pinnipedialis M292/94/1.</title>
        <authorList>
            <consortium name="The Broad Institute Genome Sequencing Platform"/>
            <person name="Ward D."/>
            <person name="Young S.K."/>
            <person name="Kodira C.D."/>
            <person name="Zeng Q."/>
            <person name="Koehrsen M."/>
            <person name="Alvarado L."/>
            <person name="Berlin A."/>
            <person name="Borenstein D."/>
            <person name="Chen Z."/>
            <person name="Engels R."/>
            <person name="Freedman E."/>
            <person name="Gellesch M."/>
            <person name="Goldberg J."/>
            <person name="Griggs A."/>
            <person name="Gujja S."/>
            <person name="Heiman D."/>
            <person name="Hepburn T."/>
            <person name="Howarth C."/>
            <person name="Jen D."/>
            <person name="Larson L."/>
            <person name="Lewis B."/>
            <person name="Mehta T."/>
            <person name="Park D."/>
            <person name="Pearson M."/>
            <person name="Roberts A."/>
            <person name="Saif S."/>
            <person name="Shea T."/>
            <person name="Shenoy N."/>
            <person name="Sisk P."/>
            <person name="Stolte C."/>
            <person name="Sykes S."/>
            <person name="Walk T."/>
            <person name="White J."/>
            <person name="Yandava C."/>
            <person name="Whatmore A.M."/>
            <person name="Perrett L.L."/>
            <person name="O'Callaghan D."/>
            <person name="Nusbaum C."/>
            <person name="Galagan J."/>
            <person name="Birren B."/>
        </authorList>
    </citation>
    <scope>NUCLEOTIDE SEQUENCE [LARGE SCALE GENOMIC DNA]</scope>
    <source>
        <strain evidence="1">M292/94/1</strain>
    </source>
</reference>
<accession>A0A0E1WZ68</accession>
<dbReference type="EMBL" id="EQ999534">
    <property type="protein sequence ID" value="EEZ29181.1"/>
    <property type="molecule type" value="Genomic_DNA"/>
</dbReference>
<dbReference type="AlphaFoldDB" id="A0A0E1WZ68"/>
<name>A0A0E1WZ68_9HYPH</name>
<proteinExistence type="predicted"/>